<dbReference type="CDD" id="cd00293">
    <property type="entry name" value="USP-like"/>
    <property type="match status" value="1"/>
</dbReference>
<dbReference type="InterPro" id="IPR006015">
    <property type="entry name" value="Universal_stress_UspA"/>
</dbReference>
<evidence type="ECO:0000313" key="4">
    <source>
        <dbReference type="Proteomes" id="UP000064029"/>
    </source>
</evidence>
<comment type="similarity">
    <text evidence="1">Belongs to the universal stress protein A family.</text>
</comment>
<evidence type="ECO:0000313" key="3">
    <source>
        <dbReference type="EMBL" id="KVG72024.1"/>
    </source>
</evidence>
<protein>
    <submittedName>
        <fullName evidence="3">Universal stress protein UspA</fullName>
    </submittedName>
</protein>
<dbReference type="SUPFAM" id="SSF52402">
    <property type="entry name" value="Adenine nucleotide alpha hydrolases-like"/>
    <property type="match status" value="2"/>
</dbReference>
<feature type="domain" description="UspA" evidence="2">
    <location>
        <begin position="155"/>
        <end position="277"/>
    </location>
</feature>
<dbReference type="PANTHER" id="PTHR46268:SF15">
    <property type="entry name" value="UNIVERSAL STRESS PROTEIN HP_0031"/>
    <property type="match status" value="1"/>
</dbReference>
<comment type="caution">
    <text evidence="3">The sequence shown here is derived from an EMBL/GenBank/DDBJ whole genome shotgun (WGS) entry which is preliminary data.</text>
</comment>
<dbReference type="PRINTS" id="PR01438">
    <property type="entry name" value="UNVRSLSTRESS"/>
</dbReference>
<dbReference type="Proteomes" id="UP000064029">
    <property type="component" value="Unassembled WGS sequence"/>
</dbReference>
<evidence type="ECO:0000256" key="1">
    <source>
        <dbReference type="ARBA" id="ARBA00008791"/>
    </source>
</evidence>
<reference evidence="3 4" key="1">
    <citation type="submission" date="2015-11" db="EMBL/GenBank/DDBJ databases">
        <title>Expanding the genomic diversity of Burkholderia species for the development of highly accurate diagnostics.</title>
        <authorList>
            <person name="Sahl J."/>
            <person name="Keim P."/>
            <person name="Wagner D."/>
        </authorList>
    </citation>
    <scope>NUCLEOTIDE SEQUENCE [LARGE SCALE GENOMIC DNA]</scope>
    <source>
        <strain evidence="3 4">MSMB2036</strain>
    </source>
</reference>
<dbReference type="AlphaFoldDB" id="A0A103RQK9"/>
<dbReference type="EMBL" id="LOXM01000065">
    <property type="protein sequence ID" value="KVG72024.1"/>
    <property type="molecule type" value="Genomic_DNA"/>
</dbReference>
<gene>
    <name evidence="3" type="ORF">WJ33_19040</name>
</gene>
<proteinExistence type="inferred from homology"/>
<dbReference type="OrthoDB" id="9804721at2"/>
<evidence type="ECO:0000259" key="2">
    <source>
        <dbReference type="Pfam" id="PF00582"/>
    </source>
</evidence>
<dbReference type="RefSeq" id="WP_059750086.1">
    <property type="nucleotide sequence ID" value="NZ_LOXM01000065.1"/>
</dbReference>
<organism evidence="3 4">
    <name type="scientific">Burkholderia ubonensis</name>
    <dbReference type="NCBI Taxonomy" id="101571"/>
    <lineage>
        <taxon>Bacteria</taxon>
        <taxon>Pseudomonadati</taxon>
        <taxon>Pseudomonadota</taxon>
        <taxon>Betaproteobacteria</taxon>
        <taxon>Burkholderiales</taxon>
        <taxon>Burkholderiaceae</taxon>
        <taxon>Burkholderia</taxon>
        <taxon>Burkholderia cepacia complex</taxon>
    </lineage>
</organism>
<dbReference type="Gene3D" id="3.40.50.12370">
    <property type="match status" value="1"/>
</dbReference>
<accession>A0A103RQK9</accession>
<sequence length="279" mass="30509">MGYKSILVHLDTSGRAHARLELALRLARRFDAHLTALSAIYTPEPVSFYVMAGSADYFREQRERRDERVAALERLFHAETTRAKVSADWIAADARANTVVPRHARHADLVIVGQSDPNDPETYIDDQFPENLVLSAGRPVLFVPYAGDHASLGERVLVAWDGSREAVRAAHDAMPFIEHAKRTTVVAVDNGHDPDANVRIPGADAALMLARHASDVNVLDIECGPGASIGDTLLSRAYETGTDLLVMGAYGHARWRELVMGGVTRTVLASMTLPVLMSH</sequence>
<dbReference type="InterPro" id="IPR006016">
    <property type="entry name" value="UspA"/>
</dbReference>
<dbReference type="Pfam" id="PF00582">
    <property type="entry name" value="Usp"/>
    <property type="match status" value="2"/>
</dbReference>
<feature type="domain" description="UspA" evidence="2">
    <location>
        <begin position="3"/>
        <end position="144"/>
    </location>
</feature>
<dbReference type="PANTHER" id="PTHR46268">
    <property type="entry name" value="STRESS RESPONSE PROTEIN NHAX"/>
    <property type="match status" value="1"/>
</dbReference>
<name>A0A103RQK9_9BURK</name>